<comment type="similarity">
    <text evidence="2">Belongs to the GSP F family.</text>
</comment>
<feature type="transmembrane region" description="Helical" evidence="8">
    <location>
        <begin position="210"/>
        <end position="237"/>
    </location>
</feature>
<dbReference type="InterPro" id="IPR042094">
    <property type="entry name" value="T2SS_GspF_sf"/>
</dbReference>
<sequence>MLFSYHALDRESHERQGSIEALSRDVAVSTLQRRGLIISAIEPVGKKPLLSMQIPFLNHVSNKEVVILSRQIATLFNAQVPALRVFRLLASAVDNVTLSGVLTQVADDLQGGSPISKSLSRHPKVFSNFYVNMVKSGEESGHLSDTFGYLADYLDRTYAVMSKAGNALIYPAFVIATFFTVMGLMLTLVIPRISAILVDSGQQIPLYTKIVIGVSNFLVHYGFFLVIAILIGSFVSWQELKTGEGRYFFDKMKLSIPYVGDLYQKLYLSRISDNFATMLISGVPVVEMIRVTSTVVDSAVYEDVLKQVESAVQGGSSISDALARYSEIPGIMVAMIKVGEEAGDLSSILSTLSKFYAREVTTAVETLVDLIEPLMIVLLGLGVGTLLASVLIPIYNLAGAF</sequence>
<name>A0A3B0ULM2_9ZZZZ</name>
<keyword evidence="7 8" id="KW-0472">Membrane</keyword>
<dbReference type="GO" id="GO:0005886">
    <property type="term" value="C:plasma membrane"/>
    <property type="evidence" value="ECO:0007669"/>
    <property type="project" value="UniProtKB-SubCell"/>
</dbReference>
<dbReference type="EMBL" id="UOEV01000018">
    <property type="protein sequence ID" value="VAW32051.1"/>
    <property type="molecule type" value="Genomic_DNA"/>
</dbReference>
<evidence type="ECO:0000259" key="9">
    <source>
        <dbReference type="Pfam" id="PF00482"/>
    </source>
</evidence>
<feature type="transmembrane region" description="Helical" evidence="8">
    <location>
        <begin position="168"/>
        <end position="190"/>
    </location>
</feature>
<dbReference type="InterPro" id="IPR003004">
    <property type="entry name" value="GspF/PilC"/>
</dbReference>
<keyword evidence="4" id="KW-0997">Cell inner membrane</keyword>
<evidence type="ECO:0000313" key="10">
    <source>
        <dbReference type="EMBL" id="VAW32051.1"/>
    </source>
</evidence>
<evidence type="ECO:0000256" key="7">
    <source>
        <dbReference type="ARBA" id="ARBA00023136"/>
    </source>
</evidence>
<proteinExistence type="inferred from homology"/>
<evidence type="ECO:0000256" key="4">
    <source>
        <dbReference type="ARBA" id="ARBA00022519"/>
    </source>
</evidence>
<feature type="domain" description="Type II secretion system protein GspF" evidence="9">
    <location>
        <begin position="273"/>
        <end position="393"/>
    </location>
</feature>
<evidence type="ECO:0000256" key="6">
    <source>
        <dbReference type="ARBA" id="ARBA00022989"/>
    </source>
</evidence>
<keyword evidence="3" id="KW-1003">Cell membrane</keyword>
<dbReference type="PANTHER" id="PTHR30012:SF0">
    <property type="entry name" value="TYPE II SECRETION SYSTEM PROTEIN F-RELATED"/>
    <property type="match status" value="1"/>
</dbReference>
<comment type="subcellular location">
    <subcellularLocation>
        <location evidence="1">Cell inner membrane</location>
        <topology evidence="1">Multi-pass membrane protein</topology>
    </subcellularLocation>
</comment>
<keyword evidence="6 8" id="KW-1133">Transmembrane helix</keyword>
<organism evidence="10">
    <name type="scientific">hydrothermal vent metagenome</name>
    <dbReference type="NCBI Taxonomy" id="652676"/>
    <lineage>
        <taxon>unclassified sequences</taxon>
        <taxon>metagenomes</taxon>
        <taxon>ecological metagenomes</taxon>
    </lineage>
</organism>
<reference evidence="10" key="1">
    <citation type="submission" date="2018-06" db="EMBL/GenBank/DDBJ databases">
        <authorList>
            <person name="Zhirakovskaya E."/>
        </authorList>
    </citation>
    <scope>NUCLEOTIDE SEQUENCE</scope>
</reference>
<evidence type="ECO:0000256" key="8">
    <source>
        <dbReference type="SAM" id="Phobius"/>
    </source>
</evidence>
<evidence type="ECO:0000256" key="1">
    <source>
        <dbReference type="ARBA" id="ARBA00004429"/>
    </source>
</evidence>
<dbReference type="PRINTS" id="PR00812">
    <property type="entry name" value="BCTERIALGSPF"/>
</dbReference>
<evidence type="ECO:0000256" key="3">
    <source>
        <dbReference type="ARBA" id="ARBA00022475"/>
    </source>
</evidence>
<dbReference type="FunFam" id="1.20.81.30:FF:000001">
    <property type="entry name" value="Type II secretion system protein F"/>
    <property type="match status" value="1"/>
</dbReference>
<gene>
    <name evidence="10" type="ORF">MNBD_CPR01-602</name>
</gene>
<dbReference type="PANTHER" id="PTHR30012">
    <property type="entry name" value="GENERAL SECRETION PATHWAY PROTEIN"/>
    <property type="match status" value="1"/>
</dbReference>
<accession>A0A3B0ULM2</accession>
<evidence type="ECO:0000256" key="2">
    <source>
        <dbReference type="ARBA" id="ARBA00005745"/>
    </source>
</evidence>
<feature type="domain" description="Type II secretion system protein GspF" evidence="9">
    <location>
        <begin position="69"/>
        <end position="191"/>
    </location>
</feature>
<evidence type="ECO:0000256" key="5">
    <source>
        <dbReference type="ARBA" id="ARBA00022692"/>
    </source>
</evidence>
<dbReference type="Pfam" id="PF00482">
    <property type="entry name" value="T2SSF"/>
    <property type="match status" value="2"/>
</dbReference>
<dbReference type="InterPro" id="IPR018076">
    <property type="entry name" value="T2SS_GspF_dom"/>
</dbReference>
<dbReference type="Gene3D" id="1.20.81.30">
    <property type="entry name" value="Type II secretion system (T2SS), domain F"/>
    <property type="match status" value="2"/>
</dbReference>
<dbReference type="AlphaFoldDB" id="A0A3B0ULM2"/>
<feature type="transmembrane region" description="Helical" evidence="8">
    <location>
        <begin position="374"/>
        <end position="395"/>
    </location>
</feature>
<protein>
    <submittedName>
        <fullName evidence="10">Type IV fimbrial assembly protein PilC</fullName>
    </submittedName>
</protein>
<keyword evidence="5 8" id="KW-0812">Transmembrane</keyword>